<keyword evidence="9 13" id="KW-1133">Transmembrane helix</keyword>
<evidence type="ECO:0000256" key="8">
    <source>
        <dbReference type="ARBA" id="ARBA00022840"/>
    </source>
</evidence>
<dbReference type="AlphaFoldDB" id="A0A251RQL2"/>
<evidence type="ECO:0000256" key="3">
    <source>
        <dbReference type="ARBA" id="ARBA00022679"/>
    </source>
</evidence>
<dbReference type="InterPro" id="IPR011009">
    <property type="entry name" value="Kinase-like_dom_sf"/>
</dbReference>
<dbReference type="EMBL" id="CM007906">
    <property type="protein sequence ID" value="OTF86642.1"/>
    <property type="molecule type" value="Genomic_DNA"/>
</dbReference>
<dbReference type="Proteomes" id="UP000215914">
    <property type="component" value="Chromosome 17"/>
</dbReference>
<dbReference type="SUPFAM" id="SSF56112">
    <property type="entry name" value="Protein kinase-like (PK-like)"/>
    <property type="match status" value="1"/>
</dbReference>
<feature type="signal peptide" evidence="14">
    <location>
        <begin position="1"/>
        <end position="21"/>
    </location>
</feature>
<dbReference type="STRING" id="4232.A0A251RQL2"/>
<dbReference type="InParanoid" id="A0A251RQL2"/>
<feature type="domain" description="Protein kinase" evidence="15">
    <location>
        <begin position="310"/>
        <end position="591"/>
    </location>
</feature>
<dbReference type="GO" id="GO:0004674">
    <property type="term" value="F:protein serine/threonine kinase activity"/>
    <property type="evidence" value="ECO:0007669"/>
    <property type="project" value="UniProtKB-KW"/>
</dbReference>
<dbReference type="Gene3D" id="1.10.510.10">
    <property type="entry name" value="Transferase(Phosphotransferase) domain 1"/>
    <property type="match status" value="1"/>
</dbReference>
<evidence type="ECO:0000256" key="2">
    <source>
        <dbReference type="ARBA" id="ARBA00022527"/>
    </source>
</evidence>
<protein>
    <submittedName>
        <fullName evidence="16">Putative serine/threonine/dual specificity protein kinase, catalytic domain-containing protein</fullName>
    </submittedName>
</protein>
<evidence type="ECO:0000313" key="16">
    <source>
        <dbReference type="EMBL" id="OTF86642.1"/>
    </source>
</evidence>
<evidence type="ECO:0000256" key="5">
    <source>
        <dbReference type="ARBA" id="ARBA00022729"/>
    </source>
</evidence>
<dbReference type="FunFam" id="1.10.510.10:FF:000161">
    <property type="entry name" value="Wall-associated receptor kinase-like 20"/>
    <property type="match status" value="1"/>
</dbReference>
<reference evidence="17" key="1">
    <citation type="journal article" date="2017" name="Nature">
        <title>The sunflower genome provides insights into oil metabolism, flowering and Asterid evolution.</title>
        <authorList>
            <person name="Badouin H."/>
            <person name="Gouzy J."/>
            <person name="Grassa C.J."/>
            <person name="Murat F."/>
            <person name="Staton S.E."/>
            <person name="Cottret L."/>
            <person name="Lelandais-Briere C."/>
            <person name="Owens G.L."/>
            <person name="Carrere S."/>
            <person name="Mayjonade B."/>
            <person name="Legrand L."/>
            <person name="Gill N."/>
            <person name="Kane N.C."/>
            <person name="Bowers J.E."/>
            <person name="Hubner S."/>
            <person name="Bellec A."/>
            <person name="Berard A."/>
            <person name="Berges H."/>
            <person name="Blanchet N."/>
            <person name="Boniface M.C."/>
            <person name="Brunel D."/>
            <person name="Catrice O."/>
            <person name="Chaidir N."/>
            <person name="Claudel C."/>
            <person name="Donnadieu C."/>
            <person name="Faraut T."/>
            <person name="Fievet G."/>
            <person name="Helmstetter N."/>
            <person name="King M."/>
            <person name="Knapp S.J."/>
            <person name="Lai Z."/>
            <person name="Le Paslier M.C."/>
            <person name="Lippi Y."/>
            <person name="Lorenzon L."/>
            <person name="Mandel J.R."/>
            <person name="Marage G."/>
            <person name="Marchand G."/>
            <person name="Marquand E."/>
            <person name="Bret-Mestries E."/>
            <person name="Morien E."/>
            <person name="Nambeesan S."/>
            <person name="Nguyen T."/>
            <person name="Pegot-Espagnet P."/>
            <person name="Pouilly N."/>
            <person name="Raftis F."/>
            <person name="Sallet E."/>
            <person name="Schiex T."/>
            <person name="Thomas J."/>
            <person name="Vandecasteele C."/>
            <person name="Vares D."/>
            <person name="Vear F."/>
            <person name="Vautrin S."/>
            <person name="Crespi M."/>
            <person name="Mangin B."/>
            <person name="Burke J.M."/>
            <person name="Salse J."/>
            <person name="Munos S."/>
            <person name="Vincourt P."/>
            <person name="Rieseberg L.H."/>
            <person name="Langlade N.B."/>
        </authorList>
    </citation>
    <scope>NUCLEOTIDE SEQUENCE [LARGE SCALE GENOMIC DNA]</scope>
    <source>
        <strain evidence="17">cv. SF193</strain>
    </source>
</reference>
<keyword evidence="5 14" id="KW-0732">Signal</keyword>
<evidence type="ECO:0000256" key="14">
    <source>
        <dbReference type="SAM" id="SignalP"/>
    </source>
</evidence>
<dbReference type="OMA" id="CHAKPYP"/>
<dbReference type="PANTHER" id="PTHR46008:SF25">
    <property type="entry name" value="PROTEIN KINASE DOMAIN-CONTAINING PROTEIN"/>
    <property type="match status" value="1"/>
</dbReference>
<accession>A0A251RQL2</accession>
<keyword evidence="4 13" id="KW-0812">Transmembrane</keyword>
<sequence>MILVITFVSIFLSCPTLLCSATYVNTSKPICPQRFSCQDFGPFSYPFYNTTDTRCGLIKVDCTMGNETIQFGGNSYVIVNKYFGSPSVSIQNTTFQKLVDTKSCEALMNNFTSPTPHLFSISIAPLVTLFKCPKHPNYSTDFDAYFDQPDYISYKRCKHHNVYYKHPISTTPVPSDLPHSCEVIQLPGRVERSVSIYTDIFSFLTSQFFISFWSPSCNECRKKDNCLNHENFECLDAKKDKKLKLILALTGSALIIVLLTAVFIILHRYKNNPFSYFLSKDKSLNPEDASFFFGVSVFSYTELEDATKNFDPSHELGDGGFGAVYYGKLQDGREVAVKRLYDHNYKRVQHFINEVEILTKLRHPHLVLLYGCTSRQSQELLLVYEYIPNGTVADHLHGEQANPGLLPWSIRMKIAIETASALVYLHASEIIHRDVKTNNILLDHNFCVKVADFGLSRLIPNNVTHVSTAPQGTPGYLDPQYHQRYQLTDKSDVYSFGVVLIELISSMAPVDLSRSQDDISLANLALNRIQRCAVDQLIDPVLGSKSNPEIKNMITSVAELAFRCLQFDSEMRPTMNEVFDVLMEIQAEKMIDDGDNIRDLKTMNPPPLSEITDSAVLLKDFPPSPVSVTGEWQSSDSASFTLSSNGDRLSVNIV</sequence>
<evidence type="ECO:0000256" key="10">
    <source>
        <dbReference type="ARBA" id="ARBA00023136"/>
    </source>
</evidence>
<evidence type="ECO:0000313" key="17">
    <source>
        <dbReference type="Proteomes" id="UP000215914"/>
    </source>
</evidence>
<feature type="binding site" evidence="12">
    <location>
        <position position="338"/>
    </location>
    <ligand>
        <name>ATP</name>
        <dbReference type="ChEBI" id="CHEBI:30616"/>
    </ligand>
</feature>
<keyword evidence="10 13" id="KW-0472">Membrane</keyword>
<comment type="subcellular location">
    <subcellularLocation>
        <location evidence="1">Membrane</location>
        <topology evidence="1">Single-pass membrane protein</topology>
    </subcellularLocation>
</comment>
<keyword evidence="17" id="KW-1185">Reference proteome</keyword>
<keyword evidence="7 16" id="KW-0418">Kinase</keyword>
<evidence type="ECO:0000256" key="12">
    <source>
        <dbReference type="PROSITE-ProRule" id="PRU10141"/>
    </source>
</evidence>
<dbReference type="PROSITE" id="PS00107">
    <property type="entry name" value="PROTEIN_KINASE_ATP"/>
    <property type="match status" value="1"/>
</dbReference>
<evidence type="ECO:0000256" key="11">
    <source>
        <dbReference type="ARBA" id="ARBA00023180"/>
    </source>
</evidence>
<gene>
    <name evidence="16" type="ORF">HannXRQ_Chr17g0552971</name>
</gene>
<dbReference type="InterPro" id="IPR000719">
    <property type="entry name" value="Prot_kinase_dom"/>
</dbReference>
<dbReference type="GO" id="GO:0005524">
    <property type="term" value="F:ATP binding"/>
    <property type="evidence" value="ECO:0007669"/>
    <property type="project" value="UniProtKB-UniRule"/>
</dbReference>
<dbReference type="Gene3D" id="3.30.200.20">
    <property type="entry name" value="Phosphorylase Kinase, domain 1"/>
    <property type="match status" value="1"/>
</dbReference>
<dbReference type="OrthoDB" id="4062651at2759"/>
<keyword evidence="11" id="KW-0325">Glycoprotein</keyword>
<keyword evidence="3" id="KW-0808">Transferase</keyword>
<keyword evidence="6 12" id="KW-0547">Nucleotide-binding</keyword>
<evidence type="ECO:0000256" key="6">
    <source>
        <dbReference type="ARBA" id="ARBA00022741"/>
    </source>
</evidence>
<dbReference type="InterPro" id="IPR008271">
    <property type="entry name" value="Ser/Thr_kinase_AS"/>
</dbReference>
<keyword evidence="2" id="KW-0723">Serine/threonine-protein kinase</keyword>
<evidence type="ECO:0000256" key="1">
    <source>
        <dbReference type="ARBA" id="ARBA00004167"/>
    </source>
</evidence>
<evidence type="ECO:0000256" key="7">
    <source>
        <dbReference type="ARBA" id="ARBA00022777"/>
    </source>
</evidence>
<evidence type="ECO:0000256" key="13">
    <source>
        <dbReference type="SAM" id="Phobius"/>
    </source>
</evidence>
<keyword evidence="8 12" id="KW-0067">ATP-binding</keyword>
<evidence type="ECO:0000256" key="9">
    <source>
        <dbReference type="ARBA" id="ARBA00022989"/>
    </source>
</evidence>
<feature type="chain" id="PRO_5012829323" evidence="14">
    <location>
        <begin position="22"/>
        <end position="654"/>
    </location>
</feature>
<dbReference type="PROSITE" id="PS50011">
    <property type="entry name" value="PROTEIN_KINASE_DOM"/>
    <property type="match status" value="1"/>
</dbReference>
<feature type="transmembrane region" description="Helical" evidence="13">
    <location>
        <begin position="245"/>
        <end position="266"/>
    </location>
</feature>
<dbReference type="GO" id="GO:0005886">
    <property type="term" value="C:plasma membrane"/>
    <property type="evidence" value="ECO:0007669"/>
    <property type="project" value="UniProtKB-ARBA"/>
</dbReference>
<name>A0A251RQL2_HELAN</name>
<organism evidence="16 17">
    <name type="scientific">Helianthus annuus</name>
    <name type="common">Common sunflower</name>
    <dbReference type="NCBI Taxonomy" id="4232"/>
    <lineage>
        <taxon>Eukaryota</taxon>
        <taxon>Viridiplantae</taxon>
        <taxon>Streptophyta</taxon>
        <taxon>Embryophyta</taxon>
        <taxon>Tracheophyta</taxon>
        <taxon>Spermatophyta</taxon>
        <taxon>Magnoliopsida</taxon>
        <taxon>eudicotyledons</taxon>
        <taxon>Gunneridae</taxon>
        <taxon>Pentapetalae</taxon>
        <taxon>asterids</taxon>
        <taxon>campanulids</taxon>
        <taxon>Asterales</taxon>
        <taxon>Asteraceae</taxon>
        <taxon>Asteroideae</taxon>
        <taxon>Heliantheae alliance</taxon>
        <taxon>Heliantheae</taxon>
        <taxon>Helianthus</taxon>
    </lineage>
</organism>
<dbReference type="Pfam" id="PF07714">
    <property type="entry name" value="PK_Tyr_Ser-Thr"/>
    <property type="match status" value="1"/>
</dbReference>
<evidence type="ECO:0000259" key="15">
    <source>
        <dbReference type="PROSITE" id="PS50011"/>
    </source>
</evidence>
<dbReference type="InterPro" id="IPR001245">
    <property type="entry name" value="Ser-Thr/Tyr_kinase_cat_dom"/>
</dbReference>
<dbReference type="PANTHER" id="PTHR46008">
    <property type="entry name" value="LEAF RUST 10 DISEASE-RESISTANCE LOCUS RECEPTOR-LIKE PROTEIN KINASE-LIKE 1.4"/>
    <property type="match status" value="1"/>
</dbReference>
<dbReference type="InterPro" id="IPR017441">
    <property type="entry name" value="Protein_kinase_ATP_BS"/>
</dbReference>
<proteinExistence type="predicted"/>
<dbReference type="PROSITE" id="PS00108">
    <property type="entry name" value="PROTEIN_KINASE_ST"/>
    <property type="match status" value="1"/>
</dbReference>
<dbReference type="SMART" id="SM00220">
    <property type="entry name" value="S_TKc"/>
    <property type="match status" value="1"/>
</dbReference>
<evidence type="ECO:0000256" key="4">
    <source>
        <dbReference type="ARBA" id="ARBA00022692"/>
    </source>
</evidence>